<dbReference type="InterPro" id="IPR052039">
    <property type="entry name" value="Caspase-related_regulators"/>
</dbReference>
<organism evidence="2 3">
    <name type="scientific">Leptospira santarosai str. ZUN179</name>
    <dbReference type="NCBI Taxonomy" id="1049985"/>
    <lineage>
        <taxon>Bacteria</taxon>
        <taxon>Pseudomonadati</taxon>
        <taxon>Spirochaetota</taxon>
        <taxon>Spirochaetia</taxon>
        <taxon>Leptospirales</taxon>
        <taxon>Leptospiraceae</taxon>
        <taxon>Leptospira</taxon>
    </lineage>
</organism>
<dbReference type="SUPFAM" id="SSF52129">
    <property type="entry name" value="Caspase-like"/>
    <property type="match status" value="1"/>
</dbReference>
<dbReference type="InterPro" id="IPR029030">
    <property type="entry name" value="Caspase-like_dom_sf"/>
</dbReference>
<evidence type="ECO:0000313" key="2">
    <source>
        <dbReference type="EMBL" id="EMO47415.1"/>
    </source>
</evidence>
<reference evidence="2 3" key="1">
    <citation type="submission" date="2013-01" db="EMBL/GenBank/DDBJ databases">
        <authorList>
            <person name="Harkins D.M."/>
            <person name="Durkin A.S."/>
            <person name="Brinkac L.M."/>
            <person name="Haft D.H."/>
            <person name="Selengut J.D."/>
            <person name="Sanka R."/>
            <person name="DePew J."/>
            <person name="Purushe J."/>
            <person name="Matthias M.A."/>
            <person name="Vinetz J.M."/>
            <person name="Sutton G.G."/>
            <person name="Nierman W.C."/>
            <person name="Fouts D.E."/>
        </authorList>
    </citation>
    <scope>NUCLEOTIDE SEQUENCE [LARGE SCALE GENOMIC DNA]</scope>
    <source>
        <strain evidence="2 3">ZUN179</strain>
    </source>
</reference>
<name>M6US31_9LEPT</name>
<gene>
    <name evidence="2" type="ORF">LEP1GSC187_0584</name>
</gene>
<dbReference type="InterPro" id="IPR011600">
    <property type="entry name" value="Pept_C14_caspase"/>
</dbReference>
<evidence type="ECO:0000259" key="1">
    <source>
        <dbReference type="Pfam" id="PF00656"/>
    </source>
</evidence>
<evidence type="ECO:0000313" key="3">
    <source>
        <dbReference type="Proteomes" id="UP000012160"/>
    </source>
</evidence>
<dbReference type="RefSeq" id="WP_004477175.1">
    <property type="nucleotide sequence ID" value="NZ_AHOQ02000004.1"/>
</dbReference>
<dbReference type="Proteomes" id="UP000012160">
    <property type="component" value="Unassembled WGS sequence"/>
</dbReference>
<dbReference type="PANTHER" id="PTHR22576">
    <property type="entry name" value="MUCOSA ASSOCIATED LYMPHOID TISSUE LYMPHOMA TRANSLOCATION PROTEIN 1/PARACASPASE"/>
    <property type="match status" value="1"/>
</dbReference>
<dbReference type="GO" id="GO:0006508">
    <property type="term" value="P:proteolysis"/>
    <property type="evidence" value="ECO:0007669"/>
    <property type="project" value="InterPro"/>
</dbReference>
<proteinExistence type="predicted"/>
<dbReference type="Gene3D" id="3.40.50.1460">
    <property type="match status" value="1"/>
</dbReference>
<sequence>MRKALIVGIDYYTNVTLLNGCVNDAYAVKSVLERHGDGSVNFAVNLLVATGSSSSINRKILKESASELFQDDSDIALFYFSGHGYVETTGGYLIASDSSSGDDGFPMDELLVIVNNSKAKNKIIVLDCCYSGTIGSSLLTENKAVLSEGVTILTASAKDQYSVEIGGSGVFTALFVDALSGGASNLVGDITPGSVYAHIDQALGPWEQRPIFKTNVKRFISLREVQPPISLEDLRKIIKLFPEPAFEFILDPSFEPTSESAILENVESFSILQKYSHVNLVKPVDEEHMYFTAINSKSCRLTALGSHYWNLIKKGRI</sequence>
<feature type="domain" description="Peptidase C14 caspase" evidence="1">
    <location>
        <begin position="1"/>
        <end position="203"/>
    </location>
</feature>
<accession>M6US31</accession>
<dbReference type="GO" id="GO:0004197">
    <property type="term" value="F:cysteine-type endopeptidase activity"/>
    <property type="evidence" value="ECO:0007669"/>
    <property type="project" value="InterPro"/>
</dbReference>
<dbReference type="AlphaFoldDB" id="M6US31"/>
<dbReference type="EMBL" id="AHOQ02000004">
    <property type="protein sequence ID" value="EMO47415.1"/>
    <property type="molecule type" value="Genomic_DNA"/>
</dbReference>
<dbReference type="PANTHER" id="PTHR22576:SF37">
    <property type="entry name" value="MUCOSA-ASSOCIATED LYMPHOID TISSUE LYMPHOMA TRANSLOCATION PROTEIN 1"/>
    <property type="match status" value="1"/>
</dbReference>
<comment type="caution">
    <text evidence="2">The sequence shown here is derived from an EMBL/GenBank/DDBJ whole genome shotgun (WGS) entry which is preliminary data.</text>
</comment>
<dbReference type="Pfam" id="PF00656">
    <property type="entry name" value="Peptidase_C14"/>
    <property type="match status" value="1"/>
</dbReference>
<protein>
    <submittedName>
        <fullName evidence="2">Caspase domain protein</fullName>
    </submittedName>
</protein>